<comment type="caution">
    <text evidence="1">The sequence shown here is derived from an EMBL/GenBank/DDBJ whole genome shotgun (WGS) entry which is preliminary data.</text>
</comment>
<dbReference type="AlphaFoldDB" id="A0A062TYV2"/>
<dbReference type="InterPro" id="IPR002093">
    <property type="entry name" value="BRCA2_repeat"/>
</dbReference>
<accession>A0A062TYV2</accession>
<dbReference type="SUPFAM" id="SSF54637">
    <property type="entry name" value="Thioesterase/thiol ester dehydrase-isomerase"/>
    <property type="match status" value="1"/>
</dbReference>
<dbReference type="InterPro" id="IPR029069">
    <property type="entry name" value="HotDog_dom_sf"/>
</dbReference>
<dbReference type="Pfam" id="PF13279">
    <property type="entry name" value="4HBT_2"/>
    <property type="match status" value="1"/>
</dbReference>
<evidence type="ECO:0008006" key="3">
    <source>
        <dbReference type="Google" id="ProtNLM"/>
    </source>
</evidence>
<dbReference type="EMBL" id="AWFF01000056">
    <property type="protein sequence ID" value="KCZ53241.1"/>
    <property type="molecule type" value="Genomic_DNA"/>
</dbReference>
<evidence type="ECO:0000313" key="1">
    <source>
        <dbReference type="EMBL" id="KCZ53241.1"/>
    </source>
</evidence>
<evidence type="ECO:0000313" key="2">
    <source>
        <dbReference type="Proteomes" id="UP000027037"/>
    </source>
</evidence>
<proteinExistence type="predicted"/>
<dbReference type="PROSITE" id="PS50138">
    <property type="entry name" value="BRCA2_REPEAT"/>
    <property type="match status" value="1"/>
</dbReference>
<dbReference type="RefSeq" id="WP_034797905.1">
    <property type="nucleotide sequence ID" value="NZ_AWFF01000056.1"/>
</dbReference>
<dbReference type="Proteomes" id="UP000027037">
    <property type="component" value="Unassembled WGS sequence"/>
</dbReference>
<dbReference type="Gene3D" id="3.10.129.10">
    <property type="entry name" value="Hotdog Thioesterase"/>
    <property type="match status" value="1"/>
</dbReference>
<reference evidence="1 2" key="1">
    <citation type="journal article" date="2014" name="Antonie Van Leeuwenhoek">
        <title>Hyphomonas beringensis sp. nov. and Hyphomonas chukchiensis sp. nov., isolated from surface seawater of the Bering Sea and Chukchi Sea.</title>
        <authorList>
            <person name="Li C."/>
            <person name="Lai Q."/>
            <person name="Li G."/>
            <person name="Dong C."/>
            <person name="Wang J."/>
            <person name="Liao Y."/>
            <person name="Shao Z."/>
        </authorList>
    </citation>
    <scope>NUCLEOTIDE SEQUENCE [LARGE SCALE GENOMIC DNA]</scope>
    <source>
        <strain evidence="1 2">25B14_1</strain>
    </source>
</reference>
<gene>
    <name evidence="1" type="ORF">HY29_17330</name>
</gene>
<dbReference type="PATRIC" id="fig|1280946.3.peg.2749"/>
<dbReference type="OrthoDB" id="7597365at2"/>
<dbReference type="CDD" id="cd00586">
    <property type="entry name" value="4HBT"/>
    <property type="match status" value="1"/>
</dbReference>
<dbReference type="eggNOG" id="COG0824">
    <property type="taxonomic scope" value="Bacteria"/>
</dbReference>
<protein>
    <recommendedName>
        <fullName evidence="3">Thioesterase domain-containing protein</fullName>
    </recommendedName>
</protein>
<keyword evidence="2" id="KW-1185">Reference proteome</keyword>
<organism evidence="1 2">
    <name type="scientific">Hyphomonas beringensis</name>
    <dbReference type="NCBI Taxonomy" id="1280946"/>
    <lineage>
        <taxon>Bacteria</taxon>
        <taxon>Pseudomonadati</taxon>
        <taxon>Pseudomonadota</taxon>
        <taxon>Alphaproteobacteria</taxon>
        <taxon>Hyphomonadales</taxon>
        <taxon>Hyphomonadaceae</taxon>
        <taxon>Hyphomonas</taxon>
    </lineage>
</organism>
<dbReference type="STRING" id="1280946.HY29_17330"/>
<sequence length="137" mass="15472">MITVYKGVAHPWLCDIMGHMTTRHYVAMFDDASYHFLNEALGWHPEDRSAPGWADVKHVIEYNDEVAAGSLLEIQGSIVRLGGKSITSRYEMHNLNKGTLAATLESTSVYFDLAARKSVPIPDELRERAKNYFDDVE</sequence>
<name>A0A062TYV2_9PROT</name>